<dbReference type="GO" id="GO:0032259">
    <property type="term" value="P:methylation"/>
    <property type="evidence" value="ECO:0007669"/>
    <property type="project" value="UniProtKB-KW"/>
</dbReference>
<dbReference type="EMBL" id="LNIX01000001">
    <property type="protein sequence ID" value="OXA61776.1"/>
    <property type="molecule type" value="Genomic_DNA"/>
</dbReference>
<keyword evidence="12" id="KW-1185">Reference proteome</keyword>
<dbReference type="CDD" id="cd10519">
    <property type="entry name" value="SET_EZH"/>
    <property type="match status" value="1"/>
</dbReference>
<feature type="compositionally biased region" description="Basic and acidic residues" evidence="8">
    <location>
        <begin position="96"/>
        <end position="110"/>
    </location>
</feature>
<dbReference type="OrthoDB" id="6141102at2759"/>
<evidence type="ECO:0000256" key="2">
    <source>
        <dbReference type="ARBA" id="ARBA00022603"/>
    </source>
</evidence>
<keyword evidence="6" id="KW-0804">Transcription</keyword>
<feature type="compositionally biased region" description="Basic residues" evidence="8">
    <location>
        <begin position="491"/>
        <end position="507"/>
    </location>
</feature>
<dbReference type="Pfam" id="PF00856">
    <property type="entry name" value="SET"/>
    <property type="match status" value="1"/>
</dbReference>
<proteinExistence type="predicted"/>
<keyword evidence="3 11" id="KW-0808">Transferase</keyword>
<evidence type="ECO:0000256" key="8">
    <source>
        <dbReference type="SAM" id="MobiDB-lite"/>
    </source>
</evidence>
<feature type="region of interest" description="Disordered" evidence="8">
    <location>
        <begin position="373"/>
        <end position="398"/>
    </location>
</feature>
<reference evidence="11 12" key="1">
    <citation type="submission" date="2015-12" db="EMBL/GenBank/DDBJ databases">
        <title>The genome of Folsomia candida.</title>
        <authorList>
            <person name="Faddeeva A."/>
            <person name="Derks M.F."/>
            <person name="Anvar Y."/>
            <person name="Smit S."/>
            <person name="Van Straalen N."/>
            <person name="Roelofs D."/>
        </authorList>
    </citation>
    <scope>NUCLEOTIDE SEQUENCE [LARGE SCALE GENOMIC DNA]</scope>
    <source>
        <strain evidence="11 12">VU population</strain>
        <tissue evidence="11">Whole body</tissue>
    </source>
</reference>
<keyword evidence="2 11" id="KW-0489">Methyltransferase</keyword>
<dbReference type="GO" id="GO:0003682">
    <property type="term" value="F:chromatin binding"/>
    <property type="evidence" value="ECO:0007669"/>
    <property type="project" value="TreeGrafter"/>
</dbReference>
<evidence type="ECO:0000256" key="7">
    <source>
        <dbReference type="ARBA" id="ARBA00048568"/>
    </source>
</evidence>
<dbReference type="Pfam" id="PF18264">
    <property type="entry name" value="preSET_CXC"/>
    <property type="match status" value="1"/>
</dbReference>
<gene>
    <name evidence="11" type="ORF">Fcan01_01144</name>
</gene>
<comment type="caution">
    <text evidence="11">The sequence shown here is derived from an EMBL/GenBank/DDBJ whole genome shotgun (WGS) entry which is preliminary data.</text>
</comment>
<dbReference type="AlphaFoldDB" id="A0A226EYQ7"/>
<dbReference type="Proteomes" id="UP000198287">
    <property type="component" value="Unassembled WGS sequence"/>
</dbReference>
<feature type="compositionally biased region" description="Basic and acidic residues" evidence="8">
    <location>
        <begin position="38"/>
        <end position="50"/>
    </location>
</feature>
<sequence length="764" mass="86285">METTTRNQDQSDDDEQLDSSSSSLDSAIGHLKKKKHIRLEGEDSDSESRSLNEEIEVLKTYFQENVKQAAEDLHEEVEAELTADWRSNMNRMEEEIKKLDERKDSERPADFKLNTSQWTVPPSVTSSSSDSDSPQTQKQTSMKSPGTKFRGYTIPIKDKLRPSFGGRSKVAASVIPKIKALPPVTYWVSTPTNVYAEDEPTLTHIPYLGEEVLANKKEAGRFIKQLVNDTYDSQVYGHDEDDDDDDADDQLNSTPTYTPAYKIESDEQFMKLVNKAMQISGEPEGASPKLEIFEAMVKLYQMRWKPEALMDRYMSLSQEAASCQLFEPRHPDYSPNIDGPEAQSISKDKAMHSYHSLFCKRCAMYYCTYHTPEERGEMPTDSDDSSSEEDAEEEEEDKICGTKCYRLGIEEKPTSSRRITSHTTEWTPAEETLFRSIQPLFKKDFCSMAEIILNRTCQEVFQFAQGQSLLEEKKESNMESEDDPPCSSSGKTRKAKSKTPRKPKKFKAPLIVDSHENNYIPCNHSGECSVSNPDCCCAQSTLNCEKFCLCSADCSNRFPGCKCKGQCSTKLCPCFIASRECDADLCKACSAHELDREKIHCKNVNCQRRFGKRLLLGRSSVSGWGCFLAGGANKDDFISEYCGERISKNETERRGIVYDRKKCSFLFNLNSDYVIDSTRIGNKLRFANHSKGAKANCYTKILRVNGDHRIAVFAKDKIEPGTELLFDYGAKGDNKLAKPIYDDEMKGGGTGKKKPMKCTKKNAN</sequence>
<dbReference type="PROSITE" id="PS50280">
    <property type="entry name" value="SET"/>
    <property type="match status" value="1"/>
</dbReference>
<dbReference type="InterPro" id="IPR041355">
    <property type="entry name" value="Pre-SET_CXC"/>
</dbReference>
<keyword evidence="5" id="KW-0805">Transcription regulation</keyword>
<evidence type="ECO:0000313" key="12">
    <source>
        <dbReference type="Proteomes" id="UP000198287"/>
    </source>
</evidence>
<dbReference type="EC" id="2.1.1.356" evidence="1"/>
<evidence type="ECO:0000313" key="11">
    <source>
        <dbReference type="EMBL" id="OXA61776.1"/>
    </source>
</evidence>
<dbReference type="GO" id="GO:0031507">
    <property type="term" value="P:heterochromatin formation"/>
    <property type="evidence" value="ECO:0007669"/>
    <property type="project" value="TreeGrafter"/>
</dbReference>
<evidence type="ECO:0000256" key="5">
    <source>
        <dbReference type="ARBA" id="ARBA00023015"/>
    </source>
</evidence>
<organism evidence="11 12">
    <name type="scientific">Folsomia candida</name>
    <name type="common">Springtail</name>
    <dbReference type="NCBI Taxonomy" id="158441"/>
    <lineage>
        <taxon>Eukaryota</taxon>
        <taxon>Metazoa</taxon>
        <taxon>Ecdysozoa</taxon>
        <taxon>Arthropoda</taxon>
        <taxon>Hexapoda</taxon>
        <taxon>Collembola</taxon>
        <taxon>Entomobryomorpha</taxon>
        <taxon>Isotomoidea</taxon>
        <taxon>Isotomidae</taxon>
        <taxon>Proisotominae</taxon>
        <taxon>Folsomia</taxon>
    </lineage>
</organism>
<dbReference type="Pfam" id="PF21358">
    <property type="entry name" value="Ezh2_MCSS"/>
    <property type="match status" value="1"/>
</dbReference>
<feature type="compositionally biased region" description="Acidic residues" evidence="8">
    <location>
        <begin position="239"/>
        <end position="249"/>
    </location>
</feature>
<feature type="compositionally biased region" description="Acidic residues" evidence="8">
    <location>
        <begin position="380"/>
        <end position="397"/>
    </location>
</feature>
<name>A0A226EYQ7_FOLCA</name>
<dbReference type="PROSITE" id="PS51633">
    <property type="entry name" value="CXC"/>
    <property type="match status" value="1"/>
</dbReference>
<evidence type="ECO:0000259" key="9">
    <source>
        <dbReference type="PROSITE" id="PS50280"/>
    </source>
</evidence>
<dbReference type="PANTHER" id="PTHR45747">
    <property type="entry name" value="HISTONE-LYSINE N-METHYLTRANSFERASE E(Z)"/>
    <property type="match status" value="1"/>
</dbReference>
<dbReference type="STRING" id="158441.A0A226EYQ7"/>
<evidence type="ECO:0000256" key="1">
    <source>
        <dbReference type="ARBA" id="ARBA00012186"/>
    </source>
</evidence>
<feature type="region of interest" description="Disordered" evidence="8">
    <location>
        <begin position="234"/>
        <end position="257"/>
    </location>
</feature>
<feature type="domain" description="CXC" evidence="10">
    <location>
        <begin position="501"/>
        <end position="605"/>
    </location>
</feature>
<dbReference type="InterPro" id="IPR048358">
    <property type="entry name" value="EZH1/2_MCSS"/>
</dbReference>
<feature type="compositionally biased region" description="Basic residues" evidence="8">
    <location>
        <begin position="751"/>
        <end position="764"/>
    </location>
</feature>
<evidence type="ECO:0000256" key="6">
    <source>
        <dbReference type="ARBA" id="ARBA00023163"/>
    </source>
</evidence>
<dbReference type="FunFam" id="2.170.270.10:FF:000001">
    <property type="entry name" value="Putative histone-lysine N-methyltransferase EZH2"/>
    <property type="match status" value="1"/>
</dbReference>
<evidence type="ECO:0000256" key="4">
    <source>
        <dbReference type="ARBA" id="ARBA00022691"/>
    </source>
</evidence>
<dbReference type="SUPFAM" id="SSF82199">
    <property type="entry name" value="SET domain"/>
    <property type="match status" value="1"/>
</dbReference>
<dbReference type="InterPro" id="IPR046341">
    <property type="entry name" value="SET_dom_sf"/>
</dbReference>
<feature type="region of interest" description="Disordered" evidence="8">
    <location>
        <begin position="742"/>
        <end position="764"/>
    </location>
</feature>
<dbReference type="SMART" id="SM01114">
    <property type="entry name" value="CXC"/>
    <property type="match status" value="1"/>
</dbReference>
<dbReference type="InterPro" id="IPR045318">
    <property type="entry name" value="EZH1/2-like"/>
</dbReference>
<dbReference type="SMART" id="SM00317">
    <property type="entry name" value="SET"/>
    <property type="match status" value="1"/>
</dbReference>
<dbReference type="GO" id="GO:0035098">
    <property type="term" value="C:ESC/E(Z) complex"/>
    <property type="evidence" value="ECO:0007669"/>
    <property type="project" value="TreeGrafter"/>
</dbReference>
<comment type="catalytic activity">
    <reaction evidence="7">
        <text>L-lysyl(27)-[histone H3] + 3 S-adenosyl-L-methionine = N(6),N(6),N(6)-trimethyl-L-lysyl(27)-[histone H3] + 3 S-adenosyl-L-homocysteine + 3 H(+)</text>
        <dbReference type="Rhea" id="RHEA:60292"/>
        <dbReference type="Rhea" id="RHEA-COMP:15535"/>
        <dbReference type="Rhea" id="RHEA-COMP:15548"/>
        <dbReference type="ChEBI" id="CHEBI:15378"/>
        <dbReference type="ChEBI" id="CHEBI:29969"/>
        <dbReference type="ChEBI" id="CHEBI:57856"/>
        <dbReference type="ChEBI" id="CHEBI:59789"/>
        <dbReference type="ChEBI" id="CHEBI:61961"/>
        <dbReference type="EC" id="2.1.1.356"/>
    </reaction>
</comment>
<feature type="region of interest" description="Disordered" evidence="8">
    <location>
        <begin position="472"/>
        <end position="507"/>
    </location>
</feature>
<dbReference type="GO" id="GO:0140951">
    <property type="term" value="F:histone H3K27 trimethyltransferase activity"/>
    <property type="evidence" value="ECO:0007669"/>
    <property type="project" value="UniProtKB-EC"/>
</dbReference>
<protein>
    <recommendedName>
        <fullName evidence="1">[histone H3]-lysine(27) N-trimethyltransferase</fullName>
        <ecNumber evidence="1">2.1.1.356</ecNumber>
    </recommendedName>
</protein>
<feature type="compositionally biased region" description="Low complexity" evidence="8">
    <location>
        <begin position="115"/>
        <end position="141"/>
    </location>
</feature>
<accession>A0A226EYQ7</accession>
<keyword evidence="4" id="KW-0949">S-adenosyl-L-methionine</keyword>
<evidence type="ECO:0000259" key="10">
    <source>
        <dbReference type="PROSITE" id="PS51633"/>
    </source>
</evidence>
<dbReference type="PANTHER" id="PTHR45747:SF4">
    <property type="entry name" value="HISTONE-LYSINE N-METHYLTRANSFERASE E(Z)"/>
    <property type="match status" value="1"/>
</dbReference>
<dbReference type="InterPro" id="IPR026489">
    <property type="entry name" value="CXC_dom"/>
</dbReference>
<feature type="region of interest" description="Disordered" evidence="8">
    <location>
        <begin position="96"/>
        <end position="151"/>
    </location>
</feature>
<feature type="domain" description="SET" evidence="9">
    <location>
        <begin position="612"/>
        <end position="729"/>
    </location>
</feature>
<dbReference type="InterPro" id="IPR001214">
    <property type="entry name" value="SET_dom"/>
</dbReference>
<evidence type="ECO:0000256" key="3">
    <source>
        <dbReference type="ARBA" id="ARBA00022679"/>
    </source>
</evidence>
<dbReference type="Gene3D" id="2.170.270.10">
    <property type="entry name" value="SET domain"/>
    <property type="match status" value="1"/>
</dbReference>
<dbReference type="InterPro" id="IPR033467">
    <property type="entry name" value="Tesmin/TSO1-like_CXC"/>
</dbReference>
<feature type="region of interest" description="Disordered" evidence="8">
    <location>
        <begin position="1"/>
        <end position="50"/>
    </location>
</feature>